<dbReference type="InterPro" id="IPR041164">
    <property type="entry name" value="LDcluster4"/>
</dbReference>
<dbReference type="PANTHER" id="PTHR43393">
    <property type="entry name" value="CYTOKININ RIBOSIDE 5'-MONOPHOSPHATE PHOSPHORIBOHYDROLASE"/>
    <property type="match status" value="1"/>
</dbReference>
<comment type="caution">
    <text evidence="1">The sequence shown here is derived from an EMBL/GenBank/DDBJ whole genome shotgun (WGS) entry which is preliminary data.</text>
</comment>
<evidence type="ECO:0008006" key="3">
    <source>
        <dbReference type="Google" id="ProtNLM"/>
    </source>
</evidence>
<dbReference type="Gene3D" id="3.40.50.450">
    <property type="match status" value="1"/>
</dbReference>
<dbReference type="Pfam" id="PF18306">
    <property type="entry name" value="LDcluster4"/>
    <property type="match status" value="1"/>
</dbReference>
<dbReference type="Proteomes" id="UP000176604">
    <property type="component" value="Unassembled WGS sequence"/>
</dbReference>
<evidence type="ECO:0000313" key="1">
    <source>
        <dbReference type="EMBL" id="OGL77875.1"/>
    </source>
</evidence>
<evidence type="ECO:0000313" key="2">
    <source>
        <dbReference type="Proteomes" id="UP000176604"/>
    </source>
</evidence>
<dbReference type="EMBL" id="MGEF01000049">
    <property type="protein sequence ID" value="OGL77875.1"/>
    <property type="molecule type" value="Genomic_DNA"/>
</dbReference>
<proteinExistence type="predicted"/>
<protein>
    <recommendedName>
        <fullName evidence="3">Protein containing YHS domain protein</fullName>
    </recommendedName>
</protein>
<dbReference type="AlphaFoldDB" id="A0A1F7UHW6"/>
<dbReference type="STRING" id="1802397.A3J43_02845"/>
<accession>A0A1F7UHW6</accession>
<dbReference type="SUPFAM" id="SSF102405">
    <property type="entry name" value="MCP/YpsA-like"/>
    <property type="match status" value="1"/>
</dbReference>
<sequence length="211" mass="22904">MKTQSPLKHTRGWLKYTVCVSGAAGGAVVTTAAMEKAKEIGREIVRHGCVLVTGATTGIPYAAAQGAKELGGISIGISPASTERDHIRHYHLPTKYFDLIIYTGFDYSGRNLLLTRSSDAVIVINGRIGTLNEFTIAFEDRKPIGVLIESGGSADLIRGIVKAAQKGAGKIVYHNTPKILVEKVLKLVRQEKVTHPPLSEYFLNHHHHGNE</sequence>
<name>A0A1F7UHW6_9BACT</name>
<dbReference type="InterPro" id="IPR052341">
    <property type="entry name" value="LOG_family_nucleotidases"/>
</dbReference>
<organism evidence="1 2">
    <name type="scientific">Candidatus Uhrbacteria bacterium RIFCSPHIGHO2_12_FULL_54_23</name>
    <dbReference type="NCBI Taxonomy" id="1802397"/>
    <lineage>
        <taxon>Bacteria</taxon>
        <taxon>Candidatus Uhriibacteriota</taxon>
    </lineage>
</organism>
<gene>
    <name evidence="1" type="ORF">A3J43_02845</name>
</gene>
<dbReference type="PANTHER" id="PTHR43393:SF3">
    <property type="entry name" value="LYSINE DECARBOXYLASE-LIKE PROTEIN"/>
    <property type="match status" value="1"/>
</dbReference>
<reference evidence="1 2" key="1">
    <citation type="journal article" date="2016" name="Nat. Commun.">
        <title>Thousands of microbial genomes shed light on interconnected biogeochemical processes in an aquifer system.</title>
        <authorList>
            <person name="Anantharaman K."/>
            <person name="Brown C.T."/>
            <person name="Hug L.A."/>
            <person name="Sharon I."/>
            <person name="Castelle C.J."/>
            <person name="Probst A.J."/>
            <person name="Thomas B.C."/>
            <person name="Singh A."/>
            <person name="Wilkins M.J."/>
            <person name="Karaoz U."/>
            <person name="Brodie E.L."/>
            <person name="Williams K.H."/>
            <person name="Hubbard S.S."/>
            <person name="Banfield J.F."/>
        </authorList>
    </citation>
    <scope>NUCLEOTIDE SEQUENCE [LARGE SCALE GENOMIC DNA]</scope>
</reference>
<dbReference type="GO" id="GO:0005829">
    <property type="term" value="C:cytosol"/>
    <property type="evidence" value="ECO:0007669"/>
    <property type="project" value="TreeGrafter"/>
</dbReference>